<evidence type="ECO:0008006" key="8">
    <source>
        <dbReference type="Google" id="ProtNLM"/>
    </source>
</evidence>
<protein>
    <recommendedName>
        <fullName evidence="8">Phosphatidylinositol kinase</fullName>
    </recommendedName>
</protein>
<keyword evidence="7" id="KW-1185">Reference proteome</keyword>
<reference evidence="6 7" key="1">
    <citation type="journal article" date="2014" name="Nature">
        <title>Sequential evolution of bacterial morphology by co-option of a developmental regulator.</title>
        <authorList>
            <person name="Jiang C."/>
            <person name="Brown P.J."/>
            <person name="Ducret A."/>
            <person name="Brun Y.V."/>
        </authorList>
    </citation>
    <scope>NUCLEOTIDE SEQUENCE [LARGE SCALE GENOMIC DNA]</scope>
    <source>
        <strain evidence="6 7">DSM 16100</strain>
    </source>
</reference>
<keyword evidence="3" id="KW-0418">Kinase</keyword>
<dbReference type="PANTHER" id="PTHR37419:SF1">
    <property type="entry name" value="SERINE_THREONINE-PROTEIN KINASE TOXIN HIPA"/>
    <property type="match status" value="1"/>
</dbReference>
<evidence type="ECO:0000313" key="6">
    <source>
        <dbReference type="EMBL" id="ESQ92821.1"/>
    </source>
</evidence>
<evidence type="ECO:0000256" key="2">
    <source>
        <dbReference type="ARBA" id="ARBA00022679"/>
    </source>
</evidence>
<evidence type="ECO:0000256" key="1">
    <source>
        <dbReference type="ARBA" id="ARBA00010164"/>
    </source>
</evidence>
<feature type="domain" description="HipA N-terminal subdomain 1" evidence="5">
    <location>
        <begin position="5"/>
        <end position="103"/>
    </location>
</feature>
<dbReference type="InterPro" id="IPR012893">
    <property type="entry name" value="HipA-like_C"/>
</dbReference>
<dbReference type="RefSeq" id="WP_018082845.1">
    <property type="nucleotide sequence ID" value="NZ_AQWM01000019.1"/>
</dbReference>
<dbReference type="InterPro" id="IPR017508">
    <property type="entry name" value="HipA_N1"/>
</dbReference>
<sequence length="417" mass="45660">MKAALTVWWGDRIAGDFLLDDNGDIGFAYSADWVNDQTCLPISAWLPKQVEPFGRAKTRPFFAGLLPEADMLDRVAKNLGISKTNDFKLLQELGGDVAGALTLWAKGQTPPIYDGDIATTPLTDDELANLLDDLPKRPLMAGKTKVRLSLAGAQTKVPVVLVDGRIALPAQGQPTTHILKPPMANYPASTENEAFAMTLAGAVGLDVAPAVPGLVNGRPYLLVTRYDRRREADGSYTRLHQEDFCQALGKNPERKYAAEGGPTFKMSFDLLRQATTRPAIETLKFLDAALFNLIIGNADAHGKNFSLLYEGGRTRLAPLYDLLCTVAYPDVQSRLAMQFVDASNLDRFTSKRWERFAIWVQVGAPHLRRRLLQLGQLVLRHSDAVAEALAADGFDAGASRGYAAIVKRRSEVLLNQV</sequence>
<dbReference type="OrthoDB" id="9805913at2"/>
<accession>V4PWS1</accession>
<name>V4PWS1_9CAUL</name>
<dbReference type="NCBIfam" id="TIGR03071">
    <property type="entry name" value="couple_hipA"/>
    <property type="match status" value="1"/>
</dbReference>
<comment type="caution">
    <text evidence="6">The sequence shown here is derived from an EMBL/GenBank/DDBJ whole genome shotgun (WGS) entry which is preliminary data.</text>
</comment>
<comment type="similarity">
    <text evidence="1">Belongs to the HipA Ser/Thr kinase family.</text>
</comment>
<gene>
    <name evidence="6" type="ORF">ABENE_06885</name>
</gene>
<dbReference type="PANTHER" id="PTHR37419">
    <property type="entry name" value="SERINE/THREONINE-PROTEIN KINASE TOXIN HIPA"/>
    <property type="match status" value="1"/>
</dbReference>
<evidence type="ECO:0000256" key="3">
    <source>
        <dbReference type="ARBA" id="ARBA00022777"/>
    </source>
</evidence>
<keyword evidence="2" id="KW-0808">Transferase</keyword>
<organism evidence="6 7">
    <name type="scientific">Asticcacaulis benevestitus DSM 16100 = ATCC BAA-896</name>
    <dbReference type="NCBI Taxonomy" id="1121022"/>
    <lineage>
        <taxon>Bacteria</taxon>
        <taxon>Pseudomonadati</taxon>
        <taxon>Pseudomonadota</taxon>
        <taxon>Alphaproteobacteria</taxon>
        <taxon>Caulobacterales</taxon>
        <taxon>Caulobacteraceae</taxon>
        <taxon>Asticcacaulis</taxon>
    </lineage>
</organism>
<proteinExistence type="inferred from homology"/>
<dbReference type="AlphaFoldDB" id="V4PWS1"/>
<dbReference type="STRING" id="1121022.GCA_000376105_03174"/>
<feature type="domain" description="HipA-like C-terminal" evidence="4">
    <location>
        <begin position="148"/>
        <end position="363"/>
    </location>
</feature>
<dbReference type="Gene3D" id="1.10.1070.20">
    <property type="match status" value="1"/>
</dbReference>
<dbReference type="GO" id="GO:0005829">
    <property type="term" value="C:cytosol"/>
    <property type="evidence" value="ECO:0007669"/>
    <property type="project" value="TreeGrafter"/>
</dbReference>
<evidence type="ECO:0000313" key="7">
    <source>
        <dbReference type="Proteomes" id="UP000017837"/>
    </source>
</evidence>
<dbReference type="InterPro" id="IPR052028">
    <property type="entry name" value="HipA_Ser/Thr_kinase"/>
</dbReference>
<dbReference type="CDD" id="cd17793">
    <property type="entry name" value="HipA"/>
    <property type="match status" value="1"/>
</dbReference>
<dbReference type="Pfam" id="PF07804">
    <property type="entry name" value="HipA_C"/>
    <property type="match status" value="1"/>
</dbReference>
<dbReference type="eggNOG" id="COG3550">
    <property type="taxonomic scope" value="Bacteria"/>
</dbReference>
<dbReference type="PATRIC" id="fig|1121022.4.peg.1375"/>
<dbReference type="Proteomes" id="UP000017837">
    <property type="component" value="Unassembled WGS sequence"/>
</dbReference>
<evidence type="ECO:0000259" key="4">
    <source>
        <dbReference type="Pfam" id="PF07804"/>
    </source>
</evidence>
<dbReference type="GO" id="GO:0004674">
    <property type="term" value="F:protein serine/threonine kinase activity"/>
    <property type="evidence" value="ECO:0007669"/>
    <property type="project" value="TreeGrafter"/>
</dbReference>
<dbReference type="Pfam" id="PF13657">
    <property type="entry name" value="Couple_hipA"/>
    <property type="match status" value="1"/>
</dbReference>
<dbReference type="EMBL" id="AWGB01000010">
    <property type="protein sequence ID" value="ESQ92821.1"/>
    <property type="molecule type" value="Genomic_DNA"/>
</dbReference>
<evidence type="ECO:0000259" key="5">
    <source>
        <dbReference type="Pfam" id="PF13657"/>
    </source>
</evidence>